<dbReference type="InterPro" id="IPR047146">
    <property type="entry name" value="Cyt_P450_E_CYP52_fungi"/>
</dbReference>
<organism evidence="8 9">
    <name type="scientific">Mycena albidolilacea</name>
    <dbReference type="NCBI Taxonomy" id="1033008"/>
    <lineage>
        <taxon>Eukaryota</taxon>
        <taxon>Fungi</taxon>
        <taxon>Dikarya</taxon>
        <taxon>Basidiomycota</taxon>
        <taxon>Agaricomycotina</taxon>
        <taxon>Agaricomycetes</taxon>
        <taxon>Agaricomycetidae</taxon>
        <taxon>Agaricales</taxon>
        <taxon>Marasmiineae</taxon>
        <taxon>Mycenaceae</taxon>
        <taxon>Mycena</taxon>
    </lineage>
</organism>
<keyword evidence="4" id="KW-0479">Metal-binding</keyword>
<evidence type="ECO:0000313" key="9">
    <source>
        <dbReference type="Proteomes" id="UP001218218"/>
    </source>
</evidence>
<dbReference type="Proteomes" id="UP001218218">
    <property type="component" value="Unassembled WGS sequence"/>
</dbReference>
<evidence type="ECO:0000313" key="8">
    <source>
        <dbReference type="EMBL" id="KAJ7353575.1"/>
    </source>
</evidence>
<evidence type="ECO:0000256" key="5">
    <source>
        <dbReference type="ARBA" id="ARBA00023002"/>
    </source>
</evidence>
<dbReference type="PANTHER" id="PTHR24287">
    <property type="entry name" value="P450, PUTATIVE (EUROFUNG)-RELATED"/>
    <property type="match status" value="1"/>
</dbReference>
<proteinExistence type="inferred from homology"/>
<dbReference type="GO" id="GO:0005506">
    <property type="term" value="F:iron ion binding"/>
    <property type="evidence" value="ECO:0007669"/>
    <property type="project" value="InterPro"/>
</dbReference>
<name>A0AAD7AAM0_9AGAR</name>
<reference evidence="8" key="1">
    <citation type="submission" date="2023-03" db="EMBL/GenBank/DDBJ databases">
        <title>Massive genome expansion in bonnet fungi (Mycena s.s.) driven by repeated elements and novel gene families across ecological guilds.</title>
        <authorList>
            <consortium name="Lawrence Berkeley National Laboratory"/>
            <person name="Harder C.B."/>
            <person name="Miyauchi S."/>
            <person name="Viragh M."/>
            <person name="Kuo A."/>
            <person name="Thoen E."/>
            <person name="Andreopoulos B."/>
            <person name="Lu D."/>
            <person name="Skrede I."/>
            <person name="Drula E."/>
            <person name="Henrissat B."/>
            <person name="Morin E."/>
            <person name="Kohler A."/>
            <person name="Barry K."/>
            <person name="LaButti K."/>
            <person name="Morin E."/>
            <person name="Salamov A."/>
            <person name="Lipzen A."/>
            <person name="Mereny Z."/>
            <person name="Hegedus B."/>
            <person name="Baldrian P."/>
            <person name="Stursova M."/>
            <person name="Weitz H."/>
            <person name="Taylor A."/>
            <person name="Grigoriev I.V."/>
            <person name="Nagy L.G."/>
            <person name="Martin F."/>
            <person name="Kauserud H."/>
        </authorList>
    </citation>
    <scope>NUCLEOTIDE SEQUENCE</scope>
    <source>
        <strain evidence="8">CBHHK002</strain>
    </source>
</reference>
<dbReference type="GO" id="GO:0004497">
    <property type="term" value="F:monooxygenase activity"/>
    <property type="evidence" value="ECO:0007669"/>
    <property type="project" value="UniProtKB-KW"/>
</dbReference>
<comment type="caution">
    <text evidence="8">The sequence shown here is derived from an EMBL/GenBank/DDBJ whole genome shotgun (WGS) entry which is preliminary data.</text>
</comment>
<dbReference type="Gene3D" id="1.10.630.10">
    <property type="entry name" value="Cytochrome P450"/>
    <property type="match status" value="1"/>
</dbReference>
<comment type="similarity">
    <text evidence="2">Belongs to the cytochrome P450 family.</text>
</comment>
<dbReference type="SUPFAM" id="SSF48264">
    <property type="entry name" value="Cytochrome P450"/>
    <property type="match status" value="1"/>
</dbReference>
<dbReference type="Pfam" id="PF00067">
    <property type="entry name" value="p450"/>
    <property type="match status" value="1"/>
</dbReference>
<keyword evidence="6" id="KW-0408">Iron</keyword>
<dbReference type="GO" id="GO:0020037">
    <property type="term" value="F:heme binding"/>
    <property type="evidence" value="ECO:0007669"/>
    <property type="project" value="InterPro"/>
</dbReference>
<keyword evidence="7" id="KW-0503">Monooxygenase</keyword>
<accession>A0AAD7AAM0</accession>
<keyword evidence="9" id="KW-1185">Reference proteome</keyword>
<keyword evidence="5" id="KW-0560">Oxidoreductase</keyword>
<keyword evidence="3" id="KW-0349">Heme</keyword>
<evidence type="ECO:0000256" key="3">
    <source>
        <dbReference type="ARBA" id="ARBA00022617"/>
    </source>
</evidence>
<dbReference type="GO" id="GO:0016705">
    <property type="term" value="F:oxidoreductase activity, acting on paired donors, with incorporation or reduction of molecular oxygen"/>
    <property type="evidence" value="ECO:0007669"/>
    <property type="project" value="InterPro"/>
</dbReference>
<protein>
    <recommendedName>
        <fullName evidence="10">Cytochrome P450</fullName>
    </recommendedName>
</protein>
<comment type="cofactor">
    <cofactor evidence="1">
        <name>heme</name>
        <dbReference type="ChEBI" id="CHEBI:30413"/>
    </cofactor>
</comment>
<evidence type="ECO:0000256" key="6">
    <source>
        <dbReference type="ARBA" id="ARBA00023004"/>
    </source>
</evidence>
<evidence type="ECO:0000256" key="1">
    <source>
        <dbReference type="ARBA" id="ARBA00001971"/>
    </source>
</evidence>
<dbReference type="AlphaFoldDB" id="A0AAD7AAM0"/>
<dbReference type="EMBL" id="JARIHO010000011">
    <property type="protein sequence ID" value="KAJ7353575.1"/>
    <property type="molecule type" value="Genomic_DNA"/>
</dbReference>
<dbReference type="InterPro" id="IPR036396">
    <property type="entry name" value="Cyt_P450_sf"/>
</dbReference>
<evidence type="ECO:0000256" key="2">
    <source>
        <dbReference type="ARBA" id="ARBA00010617"/>
    </source>
</evidence>
<dbReference type="InterPro" id="IPR001128">
    <property type="entry name" value="Cyt_P450"/>
</dbReference>
<dbReference type="PANTHER" id="PTHR24287:SF1">
    <property type="entry name" value="P450, PUTATIVE (EUROFUNG)-RELATED"/>
    <property type="match status" value="1"/>
</dbReference>
<sequence>MGIKYKARRSLLVDQTLKVLFAGRDTTAATITFLTHCLATHPPVLERLREEILAQIGEADTPTFEDPGLNACYPIW</sequence>
<evidence type="ECO:0000256" key="7">
    <source>
        <dbReference type="ARBA" id="ARBA00023033"/>
    </source>
</evidence>
<gene>
    <name evidence="8" type="ORF">DFH08DRAFT_857128</name>
</gene>
<evidence type="ECO:0008006" key="10">
    <source>
        <dbReference type="Google" id="ProtNLM"/>
    </source>
</evidence>
<evidence type="ECO:0000256" key="4">
    <source>
        <dbReference type="ARBA" id="ARBA00022723"/>
    </source>
</evidence>